<feature type="domain" description="CN hydrolase" evidence="2">
    <location>
        <begin position="1"/>
        <end position="253"/>
    </location>
</feature>
<evidence type="ECO:0000313" key="4">
    <source>
        <dbReference type="Proteomes" id="UP000436016"/>
    </source>
</evidence>
<accession>A0A6B0TQ05</accession>
<protein>
    <submittedName>
        <fullName evidence="3">Carbon-nitrogen hydrolase family protein</fullName>
    </submittedName>
</protein>
<dbReference type="GO" id="GO:0016811">
    <property type="term" value="F:hydrolase activity, acting on carbon-nitrogen (but not peptide) bonds, in linear amides"/>
    <property type="evidence" value="ECO:0007669"/>
    <property type="project" value="InterPro"/>
</dbReference>
<name>A0A6B0TQ05_9RHOB</name>
<dbReference type="EMBL" id="WUWG01000001">
    <property type="protein sequence ID" value="MXU64759.1"/>
    <property type="molecule type" value="Genomic_DNA"/>
</dbReference>
<dbReference type="SUPFAM" id="SSF56317">
    <property type="entry name" value="Carbon-nitrogen hydrolase"/>
    <property type="match status" value="1"/>
</dbReference>
<dbReference type="InterPro" id="IPR003010">
    <property type="entry name" value="C-N_Hydrolase"/>
</dbReference>
<dbReference type="Gene3D" id="3.60.110.10">
    <property type="entry name" value="Carbon-nitrogen hydrolase"/>
    <property type="match status" value="1"/>
</dbReference>
<reference evidence="3 4" key="1">
    <citation type="submission" date="2019-12" db="EMBL/GenBank/DDBJ databases">
        <title>Strain KN286 was isolated from seawater, which was collected from Caroline Seamount in the tropical western Pacific.</title>
        <authorList>
            <person name="Wang Q."/>
        </authorList>
    </citation>
    <scope>NUCLEOTIDE SEQUENCE [LARGE SCALE GENOMIC DNA]</scope>
    <source>
        <strain evidence="3 4">KN286</strain>
    </source>
</reference>
<evidence type="ECO:0000259" key="2">
    <source>
        <dbReference type="PROSITE" id="PS50263"/>
    </source>
</evidence>
<sequence length="278" mass="29694">MRAGLIQLSSGEEPAANITHCTELVREAAAGGAEVLLTPENSNLLTADRALQRRIVLPEGDDPFVAAMRELAADLSVWLLLGSVAVRGDDPDRHANRSLLIAPDGRIATRYDKIHMFDVTLGSGESYRESDAVAPGDRTVLAHAAGMTLGLTICYDLRFGLLYRMLAQAGAQILTVPSAFTRPTGEAHWEVLLRARAIETGSYVLAPAQCGVHRSANAPDRKTHGHSLAVDPWGQVIGDGGTAPGVTLVEIDRQAVDAARRRIPSLIHDRPLPAPEGV</sequence>
<dbReference type="CDD" id="cd07572">
    <property type="entry name" value="nit"/>
    <property type="match status" value="1"/>
</dbReference>
<keyword evidence="4" id="KW-1185">Reference proteome</keyword>
<gene>
    <name evidence="3" type="ORF">GSH16_04825</name>
</gene>
<proteinExistence type="predicted"/>
<dbReference type="InterPro" id="IPR036526">
    <property type="entry name" value="C-N_Hydrolase_sf"/>
</dbReference>
<organism evidence="3 4">
    <name type="scientific">Oceanomicrobium pacificus</name>
    <dbReference type="NCBI Taxonomy" id="2692916"/>
    <lineage>
        <taxon>Bacteria</taxon>
        <taxon>Pseudomonadati</taxon>
        <taxon>Pseudomonadota</taxon>
        <taxon>Alphaproteobacteria</taxon>
        <taxon>Rhodobacterales</taxon>
        <taxon>Paracoccaceae</taxon>
        <taxon>Oceanomicrobium</taxon>
    </lineage>
</organism>
<dbReference type="PANTHER" id="PTHR23088:SF27">
    <property type="entry name" value="DEAMINATED GLUTATHIONE AMIDASE"/>
    <property type="match status" value="1"/>
</dbReference>
<dbReference type="RefSeq" id="WP_160852437.1">
    <property type="nucleotide sequence ID" value="NZ_WUWG01000001.1"/>
</dbReference>
<dbReference type="PANTHER" id="PTHR23088">
    <property type="entry name" value="NITRILASE-RELATED"/>
    <property type="match status" value="1"/>
</dbReference>
<dbReference type="PROSITE" id="PS50263">
    <property type="entry name" value="CN_HYDROLASE"/>
    <property type="match status" value="1"/>
</dbReference>
<dbReference type="Pfam" id="PF00795">
    <property type="entry name" value="CN_hydrolase"/>
    <property type="match status" value="1"/>
</dbReference>
<dbReference type="AlphaFoldDB" id="A0A6B0TQ05"/>
<evidence type="ECO:0000256" key="1">
    <source>
        <dbReference type="ARBA" id="ARBA00022801"/>
    </source>
</evidence>
<dbReference type="InterPro" id="IPR045254">
    <property type="entry name" value="Nit1/2_C-N_Hydrolase"/>
</dbReference>
<dbReference type="Proteomes" id="UP000436016">
    <property type="component" value="Unassembled WGS sequence"/>
</dbReference>
<comment type="caution">
    <text evidence="3">The sequence shown here is derived from an EMBL/GenBank/DDBJ whole genome shotgun (WGS) entry which is preliminary data.</text>
</comment>
<evidence type="ECO:0000313" key="3">
    <source>
        <dbReference type="EMBL" id="MXU64759.1"/>
    </source>
</evidence>
<keyword evidence="1 3" id="KW-0378">Hydrolase</keyword>